<dbReference type="AlphaFoldDB" id="A0A1Y2IHU8"/>
<proteinExistence type="predicted"/>
<accession>A0A1Y2IHU8</accession>
<keyword evidence="2" id="KW-1185">Reference proteome</keyword>
<sequence length="131" mass="14207">MIPGRLTCVIIDVPLGICRNATKQSGTASARSTVRTVHMHTRRACIGHPSSICGLCVPLRYRCSRHSVYLVWGLSTLADIDGGDSQETSTAVVSFYIHLQSVLTDCLRPVSRGAAFQAASQTRTVPTAHRR</sequence>
<dbReference type="Proteomes" id="UP000193067">
    <property type="component" value="Unassembled WGS sequence"/>
</dbReference>
<organism evidence="1 2">
    <name type="scientific">Trametes coccinea (strain BRFM310)</name>
    <name type="common">Pycnoporus coccineus</name>
    <dbReference type="NCBI Taxonomy" id="1353009"/>
    <lineage>
        <taxon>Eukaryota</taxon>
        <taxon>Fungi</taxon>
        <taxon>Dikarya</taxon>
        <taxon>Basidiomycota</taxon>
        <taxon>Agaricomycotina</taxon>
        <taxon>Agaricomycetes</taxon>
        <taxon>Polyporales</taxon>
        <taxon>Polyporaceae</taxon>
        <taxon>Trametes</taxon>
    </lineage>
</organism>
<name>A0A1Y2IHU8_TRAC3</name>
<protein>
    <submittedName>
        <fullName evidence="1">Uncharacterized protein</fullName>
    </submittedName>
</protein>
<gene>
    <name evidence="1" type="ORF">PYCCODRAFT_660054</name>
</gene>
<evidence type="ECO:0000313" key="2">
    <source>
        <dbReference type="Proteomes" id="UP000193067"/>
    </source>
</evidence>
<evidence type="ECO:0000313" key="1">
    <source>
        <dbReference type="EMBL" id="OSD00746.1"/>
    </source>
</evidence>
<dbReference type="EMBL" id="KZ084116">
    <property type="protein sequence ID" value="OSD00746.1"/>
    <property type="molecule type" value="Genomic_DNA"/>
</dbReference>
<reference evidence="1 2" key="1">
    <citation type="journal article" date="2015" name="Biotechnol. Biofuels">
        <title>Enhanced degradation of softwood versus hardwood by the white-rot fungus Pycnoporus coccineus.</title>
        <authorList>
            <person name="Couturier M."/>
            <person name="Navarro D."/>
            <person name="Chevret D."/>
            <person name="Henrissat B."/>
            <person name="Piumi F."/>
            <person name="Ruiz-Duenas F.J."/>
            <person name="Martinez A.T."/>
            <person name="Grigoriev I.V."/>
            <person name="Riley R."/>
            <person name="Lipzen A."/>
            <person name="Berrin J.G."/>
            <person name="Master E.R."/>
            <person name="Rosso M.N."/>
        </authorList>
    </citation>
    <scope>NUCLEOTIDE SEQUENCE [LARGE SCALE GENOMIC DNA]</scope>
    <source>
        <strain evidence="1 2">BRFM310</strain>
    </source>
</reference>